<dbReference type="InterPro" id="IPR058541">
    <property type="entry name" value="Ig_TPPC8_1st"/>
</dbReference>
<feature type="compositionally biased region" description="Low complexity" evidence="1">
    <location>
        <begin position="1092"/>
        <end position="1111"/>
    </location>
</feature>
<dbReference type="InterPro" id="IPR024420">
    <property type="entry name" value="TRAPP_III_complex_Trs85"/>
</dbReference>
<dbReference type="PANTHER" id="PTHR12975">
    <property type="entry name" value="TRANSPORT PROTEIN TRAPP"/>
    <property type="match status" value="1"/>
</dbReference>
<feature type="compositionally biased region" description="Low complexity" evidence="1">
    <location>
        <begin position="1019"/>
        <end position="1029"/>
    </location>
</feature>
<dbReference type="Pfam" id="PF24542">
    <property type="entry name" value="Ig_TPPC8_C"/>
    <property type="match status" value="1"/>
</dbReference>
<accession>A0AAW1THH9</accession>
<comment type="caution">
    <text evidence="4">The sequence shown here is derived from an EMBL/GenBank/DDBJ whole genome shotgun (WGS) entry which is preliminary data.</text>
</comment>
<organism evidence="4 5">
    <name type="scientific">Apatococcus fuscideae</name>
    <dbReference type="NCBI Taxonomy" id="2026836"/>
    <lineage>
        <taxon>Eukaryota</taxon>
        <taxon>Viridiplantae</taxon>
        <taxon>Chlorophyta</taxon>
        <taxon>core chlorophytes</taxon>
        <taxon>Trebouxiophyceae</taxon>
        <taxon>Chlorellales</taxon>
        <taxon>Chlorellaceae</taxon>
        <taxon>Apatococcus</taxon>
    </lineage>
</organism>
<evidence type="ECO:0000259" key="2">
    <source>
        <dbReference type="Pfam" id="PF24542"/>
    </source>
</evidence>
<dbReference type="InterPro" id="IPR057651">
    <property type="entry name" value="Ig_TPPC8_C"/>
</dbReference>
<dbReference type="Proteomes" id="UP001485043">
    <property type="component" value="Unassembled WGS sequence"/>
</dbReference>
<evidence type="ECO:0008006" key="6">
    <source>
        <dbReference type="Google" id="ProtNLM"/>
    </source>
</evidence>
<proteinExistence type="predicted"/>
<dbReference type="GO" id="GO:1990072">
    <property type="term" value="C:TRAPPIII protein complex"/>
    <property type="evidence" value="ECO:0007669"/>
    <property type="project" value="TreeGrafter"/>
</dbReference>
<dbReference type="PANTHER" id="PTHR12975:SF6">
    <property type="entry name" value="TRAFFICKING PROTEIN PARTICLE COMPLEX SUBUNIT 8"/>
    <property type="match status" value="1"/>
</dbReference>
<feature type="compositionally biased region" description="Low complexity" evidence="1">
    <location>
        <begin position="1129"/>
        <end position="1151"/>
    </location>
</feature>
<evidence type="ECO:0000313" key="5">
    <source>
        <dbReference type="Proteomes" id="UP001485043"/>
    </source>
</evidence>
<sequence>MEFRAQTLENISPVVMVVASPEAEAICQSQNGLTVTDLLRPHGFFHHLSVPVRTVGEQSYRIKEMRLRFYEASAMYQPAPKAADDHLRNVLSNAAKNVADTPDLLAAIKKGEVPDALPWFKKYREEYMRMLRFSDNETFDHPVACLLVLSASEPNVVQAAEEMFQTMPLPPAMRDSSPQSPVLRHHLLLHDDRPQPAAPPPDSQPEGKLAQMKEGLGDGACSLVRINSGDKQRKSTLAGLWHSQIRSPVDGGGAGEPSSKPSVPEQGYGAALSTSDLDGLKRSMEDFAVRALIPHLEGKVRSLSQQVALTRKGFKNQIKTLLWRNRSATSSAILSSATSNGQAETPATPMRTPRASTTGVFSSLSGSQAQLRQLADAAFLIQDFETAASTLRTLAVDYRSEKLWHSYASVQELLGLATFMTGASMQEVMTHFKEAFQRFSPGERDTNRDGVRYATRSMLLLAQYASLHGQWAEAHQALMRAHLQEEEGRAAVLLEQAALCLLHHQPPCIRRFAFHFVLAGLRYNSCNLRNLGRHAYRQVVGVYEGRQWAFIEEHLHDVLGKQSKAAGDLHGAVRHFLAMLPCPRSPPSWQTFYLRQFLDAATQLAASCKEELGPLDLPLPLVNMRHPQVFYDNQTCHANGAARAVPGSQWRRLESLLLPGGDAGPNWLDAGSKANLASLQNEVCVAGEAVTVAVQLSNPLGIPLVISRLSVLAHLDPLEEQEGSAGSILAEEVEVTLAAGEAREVRLQLRPQMAGSLTIRGITWTLSDIARGERIFKLPAARHGSRASRDHLRQPKLLFKVIPSAPLLQVDLQGLPGSVPEGALVQGRLHLSSRGGPVSNIRLLAAEPHLLLDLSASLANSADDTLPSSAEERDRTAQAESTASFRLPQANVPNKGQAFITSWGSGFSVDGQAGACSWPVCFHPRLSGRLLLHLLWYFEPSSGEDLKFRMLRMVHEVEVVPSLDCRAQLIPAPDDLHTYLLRLQINSLQEAEGLELQQLACSSPGWHLEPLTSPAQADSSSGSELPSESAANRARSIGSRAVRLQQALPAKLQALLYFRLHPPAQPLPAQLQPDTGQAAEDAAARFHLQGKQLRLAQAQAAHDRQQASQPKQKQKQKERQEADTAVQIQASTASSNAAPPSSAPGAVQASQRWAGGAPDLSLHWLSSHDHLPGTHHLYECWPQGMAGVQMVLRGASDIQHNFAAQPLCRVQLQLSLRNCLAAEVAAVATFGSTLQDEASASWTAADGGAADVPACHTHIWCGRKQAHIAALPSGAVHHIAVEVMLTSEGMHELNDFQLRWKCSVPQLSGTCHGKPHFIRISSQP</sequence>
<feature type="domain" description="TPPC8 C-terminal Ig-like" evidence="2">
    <location>
        <begin position="1189"/>
        <end position="1297"/>
    </location>
</feature>
<dbReference type="EMBL" id="JALJOV010000067">
    <property type="protein sequence ID" value="KAK9867734.1"/>
    <property type="molecule type" value="Genomic_DNA"/>
</dbReference>
<feature type="region of interest" description="Disordered" evidence="1">
    <location>
        <begin position="1010"/>
        <end position="1032"/>
    </location>
</feature>
<reference evidence="4 5" key="1">
    <citation type="journal article" date="2024" name="Nat. Commun.">
        <title>Phylogenomics reveals the evolutionary origins of lichenization in chlorophyte algae.</title>
        <authorList>
            <person name="Puginier C."/>
            <person name="Libourel C."/>
            <person name="Otte J."/>
            <person name="Skaloud P."/>
            <person name="Haon M."/>
            <person name="Grisel S."/>
            <person name="Petersen M."/>
            <person name="Berrin J.G."/>
            <person name="Delaux P.M."/>
            <person name="Dal Grande F."/>
            <person name="Keller J."/>
        </authorList>
    </citation>
    <scope>NUCLEOTIDE SEQUENCE [LARGE SCALE GENOMIC DNA]</scope>
    <source>
        <strain evidence="4 5">SAG 2523</strain>
    </source>
</reference>
<protein>
    <recommendedName>
        <fullName evidence="6">Trafficking protein particle complex subunit 8</fullName>
    </recommendedName>
</protein>
<evidence type="ECO:0000313" key="4">
    <source>
        <dbReference type="EMBL" id="KAK9867734.1"/>
    </source>
</evidence>
<gene>
    <name evidence="4" type="ORF">WJX84_001820</name>
</gene>
<feature type="region of interest" description="Disordered" evidence="1">
    <location>
        <begin position="863"/>
        <end position="887"/>
    </location>
</feature>
<keyword evidence="5" id="KW-1185">Reference proteome</keyword>
<dbReference type="Pfam" id="PF24545">
    <property type="entry name" value="Ig_TPPC8_1st"/>
    <property type="match status" value="1"/>
</dbReference>
<feature type="region of interest" description="Disordered" evidence="1">
    <location>
        <begin position="239"/>
        <end position="271"/>
    </location>
</feature>
<name>A0AAW1THH9_9CHLO</name>
<evidence type="ECO:0000256" key="1">
    <source>
        <dbReference type="SAM" id="MobiDB-lite"/>
    </source>
</evidence>
<evidence type="ECO:0000259" key="3">
    <source>
        <dbReference type="Pfam" id="PF24545"/>
    </source>
</evidence>
<dbReference type="Pfam" id="PF12739">
    <property type="entry name" value="TRAPPC-Trs85"/>
    <property type="match status" value="1"/>
</dbReference>
<feature type="domain" description="TPPC8 first Ig-like" evidence="3">
    <location>
        <begin position="679"/>
        <end position="770"/>
    </location>
</feature>
<feature type="region of interest" description="Disordered" evidence="1">
    <location>
        <begin position="1092"/>
        <end position="1152"/>
    </location>
</feature>
<feature type="region of interest" description="Disordered" evidence="1">
    <location>
        <begin position="334"/>
        <end position="359"/>
    </location>
</feature>